<evidence type="ECO:0000256" key="1">
    <source>
        <dbReference type="SAM" id="MobiDB-lite"/>
    </source>
</evidence>
<name>A0AAX3N2E1_9BACL</name>
<dbReference type="RefSeq" id="WP_274359407.1">
    <property type="nucleotide sequence ID" value="NZ_CP118101.1"/>
</dbReference>
<evidence type="ECO:0000313" key="2">
    <source>
        <dbReference type="EMBL" id="WDH83274.1"/>
    </source>
</evidence>
<feature type="region of interest" description="Disordered" evidence="1">
    <location>
        <begin position="76"/>
        <end position="114"/>
    </location>
</feature>
<protein>
    <submittedName>
        <fullName evidence="2">Uncharacterized protein</fullName>
    </submittedName>
</protein>
<sequence length="114" mass="12717">MTQNDATRQYLLNSQSRGVKDEVVKTEHIEETSSHNEEFAWAHQVSRSAETQRVTGAAQISAEIANVAPVYRTIADTEFGSDDEGAIPSGETEAEPVEWKGKSETHAMFRRSYE</sequence>
<dbReference type="AlphaFoldDB" id="A0AAX3N2E1"/>
<organism evidence="2 3">
    <name type="scientific">Paenibacillus urinalis</name>
    <dbReference type="NCBI Taxonomy" id="521520"/>
    <lineage>
        <taxon>Bacteria</taxon>
        <taxon>Bacillati</taxon>
        <taxon>Bacillota</taxon>
        <taxon>Bacilli</taxon>
        <taxon>Bacillales</taxon>
        <taxon>Paenibacillaceae</taxon>
        <taxon>Paenibacillus</taxon>
    </lineage>
</organism>
<gene>
    <name evidence="2" type="ORF">PUW23_03240</name>
</gene>
<dbReference type="EMBL" id="CP118101">
    <property type="protein sequence ID" value="WDH83274.1"/>
    <property type="molecule type" value="Genomic_DNA"/>
</dbReference>
<dbReference type="Proteomes" id="UP001220962">
    <property type="component" value="Chromosome"/>
</dbReference>
<reference evidence="2" key="1">
    <citation type="submission" date="2023-02" db="EMBL/GenBank/DDBJ databases">
        <title>Pathogen: clinical or host-associated sample.</title>
        <authorList>
            <person name="Hergert J."/>
            <person name="Casey R."/>
            <person name="Wagner J."/>
            <person name="Young E.L."/>
            <person name="Oakeson K.F."/>
        </authorList>
    </citation>
    <scope>NUCLEOTIDE SEQUENCE</scope>
    <source>
        <strain evidence="2">2022CK-00830</strain>
    </source>
</reference>
<feature type="compositionally biased region" description="Basic and acidic residues" evidence="1">
    <location>
        <begin position="97"/>
        <end position="114"/>
    </location>
</feature>
<accession>A0AAX3N2E1</accession>
<proteinExistence type="predicted"/>
<evidence type="ECO:0000313" key="3">
    <source>
        <dbReference type="Proteomes" id="UP001220962"/>
    </source>
</evidence>